<organism evidence="3 4">
    <name type="scientific">Aromatoleum diolicum</name>
    <dbReference type="NCBI Taxonomy" id="75796"/>
    <lineage>
        <taxon>Bacteria</taxon>
        <taxon>Pseudomonadati</taxon>
        <taxon>Pseudomonadota</taxon>
        <taxon>Betaproteobacteria</taxon>
        <taxon>Rhodocyclales</taxon>
        <taxon>Rhodocyclaceae</taxon>
        <taxon>Aromatoleum</taxon>
    </lineage>
</organism>
<sequence length="93" mass="10645">MADEAYDHDRARAALERGEVMPLRAILDRVERDYPGKVVEVELEREHERWIYEIKVLQSGGALRKLEVDGRDGTVLGVKGRDRKREGSEGGKR</sequence>
<evidence type="ECO:0000313" key="4">
    <source>
        <dbReference type="Proteomes" id="UP000648984"/>
    </source>
</evidence>
<comment type="caution">
    <text evidence="3">The sequence shown here is derived from an EMBL/GenBank/DDBJ whole genome shotgun (WGS) entry which is preliminary data.</text>
</comment>
<feature type="region of interest" description="Disordered" evidence="1">
    <location>
        <begin position="74"/>
        <end position="93"/>
    </location>
</feature>
<name>A0ABX1QBB4_9RHOO</name>
<evidence type="ECO:0000313" key="3">
    <source>
        <dbReference type="EMBL" id="NMG75268.1"/>
    </source>
</evidence>
<feature type="domain" description="PepSY" evidence="2">
    <location>
        <begin position="26"/>
        <end position="78"/>
    </location>
</feature>
<dbReference type="Proteomes" id="UP000648984">
    <property type="component" value="Unassembled WGS sequence"/>
</dbReference>
<dbReference type="Gene3D" id="3.10.450.40">
    <property type="match status" value="1"/>
</dbReference>
<feature type="compositionally biased region" description="Basic and acidic residues" evidence="1">
    <location>
        <begin position="79"/>
        <end position="93"/>
    </location>
</feature>
<proteinExistence type="predicted"/>
<evidence type="ECO:0000259" key="2">
    <source>
        <dbReference type="Pfam" id="PF03413"/>
    </source>
</evidence>
<reference evidence="3 4" key="1">
    <citation type="submission" date="2019-12" db="EMBL/GenBank/DDBJ databases">
        <title>Comparative genomics gives insights into the taxonomy of the Azoarcus-Aromatoleum group and reveals separate origins of nif in the plant-associated Azoarcus and non-plant-associated Aromatoleum sub-groups.</title>
        <authorList>
            <person name="Lafos M."/>
            <person name="Maluk M."/>
            <person name="Batista M."/>
            <person name="Junghare M."/>
            <person name="Carmona M."/>
            <person name="Faoro H."/>
            <person name="Cruz L.M."/>
            <person name="Battistoni F."/>
            <person name="De Souza E."/>
            <person name="Pedrosa F."/>
            <person name="Chen W.-M."/>
            <person name="Poole P.S."/>
            <person name="Dixon R.A."/>
            <person name="James E.K."/>
        </authorList>
    </citation>
    <scope>NUCLEOTIDE SEQUENCE [LARGE SCALE GENOMIC DNA]</scope>
    <source>
        <strain evidence="3 4">22Lin</strain>
    </source>
</reference>
<dbReference type="InterPro" id="IPR025711">
    <property type="entry name" value="PepSY"/>
</dbReference>
<gene>
    <name evidence="3" type="ORF">GPA25_10920</name>
</gene>
<keyword evidence="4" id="KW-1185">Reference proteome</keyword>
<evidence type="ECO:0000256" key="1">
    <source>
        <dbReference type="SAM" id="MobiDB-lite"/>
    </source>
</evidence>
<accession>A0ABX1QBB4</accession>
<protein>
    <recommendedName>
        <fullName evidence="2">PepSY domain-containing protein</fullName>
    </recommendedName>
</protein>
<dbReference type="EMBL" id="WTVQ01000015">
    <property type="protein sequence ID" value="NMG75268.1"/>
    <property type="molecule type" value="Genomic_DNA"/>
</dbReference>
<dbReference type="Pfam" id="PF03413">
    <property type="entry name" value="PepSY"/>
    <property type="match status" value="1"/>
</dbReference>